<comment type="caution">
    <text evidence="2">The sequence shown here is derived from an EMBL/GenBank/DDBJ whole genome shotgun (WGS) entry which is preliminary data.</text>
</comment>
<keyword evidence="3" id="KW-1185">Reference proteome</keyword>
<evidence type="ECO:0000313" key="2">
    <source>
        <dbReference type="EMBL" id="RXF72054.1"/>
    </source>
</evidence>
<proteinExistence type="predicted"/>
<dbReference type="EMBL" id="RYFI01000014">
    <property type="protein sequence ID" value="RXF72054.1"/>
    <property type="molecule type" value="Genomic_DNA"/>
</dbReference>
<keyword evidence="1" id="KW-0812">Transmembrane</keyword>
<dbReference type="AlphaFoldDB" id="A0A4Q0MFI8"/>
<name>A0A4Q0MFI8_9HYPH</name>
<sequence>MTDLFAALGLALAIEGVLFAGFPGAAKKAGENMAATPEQTLRLVGIVSAVIGVAIVWAIRG</sequence>
<dbReference type="PANTHER" id="PTHR38602">
    <property type="entry name" value="INNER MEMBRANE PROTEIN-RELATED"/>
    <property type="match status" value="1"/>
</dbReference>
<accession>A0A4Q0MFI8</accession>
<dbReference type="InterPro" id="IPR019201">
    <property type="entry name" value="DUF2065"/>
</dbReference>
<dbReference type="RefSeq" id="WP_128778221.1">
    <property type="nucleotide sequence ID" value="NZ_RYFI01000014.1"/>
</dbReference>
<evidence type="ECO:0000313" key="3">
    <source>
        <dbReference type="Proteomes" id="UP000289708"/>
    </source>
</evidence>
<evidence type="ECO:0000256" key="1">
    <source>
        <dbReference type="SAM" id="Phobius"/>
    </source>
</evidence>
<dbReference type="Pfam" id="PF09838">
    <property type="entry name" value="DUF2065"/>
    <property type="match status" value="1"/>
</dbReference>
<organism evidence="2 3">
    <name type="scientific">Hansschlegelia zhihuaiae</name>
    <dbReference type="NCBI Taxonomy" id="405005"/>
    <lineage>
        <taxon>Bacteria</taxon>
        <taxon>Pseudomonadati</taxon>
        <taxon>Pseudomonadota</taxon>
        <taxon>Alphaproteobacteria</taxon>
        <taxon>Hyphomicrobiales</taxon>
        <taxon>Methylopilaceae</taxon>
        <taxon>Hansschlegelia</taxon>
    </lineage>
</organism>
<feature type="transmembrane region" description="Helical" evidence="1">
    <location>
        <begin position="43"/>
        <end position="59"/>
    </location>
</feature>
<gene>
    <name evidence="2" type="ORF">EK403_14665</name>
</gene>
<protein>
    <submittedName>
        <fullName evidence="2">DUF2065 domain-containing protein</fullName>
    </submittedName>
</protein>
<keyword evidence="1" id="KW-0472">Membrane</keyword>
<reference evidence="2 3" key="1">
    <citation type="submission" date="2018-12" db="EMBL/GenBank/DDBJ databases">
        <title>bacterium Hansschlegelia zhihuaiae S113.</title>
        <authorList>
            <person name="He J."/>
        </authorList>
    </citation>
    <scope>NUCLEOTIDE SEQUENCE [LARGE SCALE GENOMIC DNA]</scope>
    <source>
        <strain evidence="2 3">S 113</strain>
    </source>
</reference>
<keyword evidence="1" id="KW-1133">Transmembrane helix</keyword>
<dbReference type="Proteomes" id="UP000289708">
    <property type="component" value="Unassembled WGS sequence"/>
</dbReference>
<dbReference type="PANTHER" id="PTHR38602:SF1">
    <property type="entry name" value="INNER MEMBRANE PROTEIN"/>
    <property type="match status" value="1"/>
</dbReference>